<dbReference type="RefSeq" id="WP_057908189.1">
    <property type="nucleotide sequence ID" value="NZ_AYZB01000032.1"/>
</dbReference>
<name>A0AA89I143_9LACO</name>
<evidence type="ECO:0000313" key="2">
    <source>
        <dbReference type="Proteomes" id="UP000050823"/>
    </source>
</evidence>
<protein>
    <submittedName>
        <fullName evidence="1">Uncharacterized protein</fullName>
    </submittedName>
</protein>
<evidence type="ECO:0000313" key="1">
    <source>
        <dbReference type="EMBL" id="KRM22692.1"/>
    </source>
</evidence>
<dbReference type="Proteomes" id="UP000050823">
    <property type="component" value="Unassembled WGS sequence"/>
</dbReference>
<sequence length="90" mass="10622">MVLEEPIWITSSDRYFILHQDGSLQLRQELMNETTVLIDCCNYFYQKKDLFKLCQVYFPSMTMIEFGNIQKTLDQQTATIRGGAEDVRLF</sequence>
<comment type="caution">
    <text evidence="1">The sequence shown here is derived from an EMBL/GenBank/DDBJ whole genome shotgun (WGS) entry which is preliminary data.</text>
</comment>
<reference evidence="1 2" key="1">
    <citation type="journal article" date="2015" name="Genome Announc.">
        <title>Expanding the biotechnology potential of lactobacilli through comparative genomics of 213 strains and associated genera.</title>
        <authorList>
            <person name="Sun Z."/>
            <person name="Harris H.M."/>
            <person name="McCann A."/>
            <person name="Guo C."/>
            <person name="Argimon S."/>
            <person name="Zhang W."/>
            <person name="Yang X."/>
            <person name="Jeffery I.B."/>
            <person name="Cooney J.C."/>
            <person name="Kagawa T.F."/>
            <person name="Liu W."/>
            <person name="Song Y."/>
            <person name="Salvetti E."/>
            <person name="Wrobel A."/>
            <person name="Rasinkangas P."/>
            <person name="Parkhill J."/>
            <person name="Rea M.C."/>
            <person name="O'Sullivan O."/>
            <person name="Ritari J."/>
            <person name="Douillard F.P."/>
            <person name="Paul Ross R."/>
            <person name="Yang R."/>
            <person name="Briner A.E."/>
            <person name="Felis G.E."/>
            <person name="de Vos W.M."/>
            <person name="Barrangou R."/>
            <person name="Klaenhammer T.R."/>
            <person name="Caufield P.W."/>
            <person name="Cui Y."/>
            <person name="Zhang H."/>
            <person name="O'Toole P.W."/>
        </authorList>
    </citation>
    <scope>NUCLEOTIDE SEQUENCE [LARGE SCALE GENOMIC DNA]</scope>
    <source>
        <strain evidence="1 2">DSM 20719</strain>
    </source>
</reference>
<proteinExistence type="predicted"/>
<accession>A0AA89I143</accession>
<gene>
    <name evidence="1" type="ORF">FC90_GL000792</name>
</gene>
<organism evidence="1 2">
    <name type="scientific">Latilactobacillus graminis DSM 20719</name>
    <dbReference type="NCBI Taxonomy" id="1423752"/>
    <lineage>
        <taxon>Bacteria</taxon>
        <taxon>Bacillati</taxon>
        <taxon>Bacillota</taxon>
        <taxon>Bacilli</taxon>
        <taxon>Lactobacillales</taxon>
        <taxon>Lactobacillaceae</taxon>
        <taxon>Latilactobacillus</taxon>
    </lineage>
</organism>
<dbReference type="EMBL" id="AYZB01000032">
    <property type="protein sequence ID" value="KRM22692.1"/>
    <property type="molecule type" value="Genomic_DNA"/>
</dbReference>
<dbReference type="AlphaFoldDB" id="A0AA89I143"/>